<dbReference type="RefSeq" id="WP_338886705.1">
    <property type="nucleotide sequence ID" value="NZ_CP147846.1"/>
</dbReference>
<keyword evidence="3" id="KW-1185">Reference proteome</keyword>
<dbReference type="InterPro" id="IPR036291">
    <property type="entry name" value="NAD(P)-bd_dom_sf"/>
</dbReference>
<dbReference type="InterPro" id="IPR051265">
    <property type="entry name" value="HIBADH-related_NP60_sf"/>
</dbReference>
<dbReference type="PANTHER" id="PTHR43580">
    <property type="entry name" value="OXIDOREDUCTASE GLYR1-RELATED"/>
    <property type="match status" value="1"/>
</dbReference>
<proteinExistence type="predicted"/>
<feature type="domain" description="6-phosphogluconate dehydrogenase NADP-binding" evidence="1">
    <location>
        <begin position="4"/>
        <end position="116"/>
    </location>
</feature>
<dbReference type="Proteomes" id="UP001432000">
    <property type="component" value="Chromosome"/>
</dbReference>
<evidence type="ECO:0000313" key="2">
    <source>
        <dbReference type="EMBL" id="WXG67274.1"/>
    </source>
</evidence>
<name>A0ABZ2PEC6_9NOCA</name>
<organism evidence="2 3">
    <name type="scientific">Rhodococcus sovatensis</name>
    <dbReference type="NCBI Taxonomy" id="1805840"/>
    <lineage>
        <taxon>Bacteria</taxon>
        <taxon>Bacillati</taxon>
        <taxon>Actinomycetota</taxon>
        <taxon>Actinomycetes</taxon>
        <taxon>Mycobacteriales</taxon>
        <taxon>Nocardiaceae</taxon>
        <taxon>Rhodococcus</taxon>
    </lineage>
</organism>
<dbReference type="EMBL" id="CP147846">
    <property type="protein sequence ID" value="WXG67274.1"/>
    <property type="molecule type" value="Genomic_DNA"/>
</dbReference>
<dbReference type="Pfam" id="PF03446">
    <property type="entry name" value="NAD_binding_2"/>
    <property type="match status" value="1"/>
</dbReference>
<dbReference type="InterPro" id="IPR006115">
    <property type="entry name" value="6PGDH_NADP-bd"/>
</dbReference>
<sequence>MSDTITIIGLGPMGQAMARAFVDAGHPVTVWNRTRSRADGLTGVTVADSVEGALAAGDIIVLSLTHYDAMYDILGPYRSRLMGKTLVNLSSDTPDRTREAAEWARAQGASFVTGGVMVPAPMIGTDSAYVY</sequence>
<gene>
    <name evidence="2" type="ORF">WDS16_18725</name>
</gene>
<dbReference type="PANTHER" id="PTHR43580:SF2">
    <property type="entry name" value="CYTOKINE-LIKE NUCLEAR FACTOR N-PAC"/>
    <property type="match status" value="1"/>
</dbReference>
<evidence type="ECO:0000313" key="3">
    <source>
        <dbReference type="Proteomes" id="UP001432000"/>
    </source>
</evidence>
<accession>A0ABZ2PEC6</accession>
<reference evidence="2 3" key="1">
    <citation type="submission" date="2024-03" db="EMBL/GenBank/DDBJ databases">
        <title>Natural products discovery in diverse microorganisms through a two-stage MS feature dereplication strategy.</title>
        <authorList>
            <person name="Zhang R."/>
        </authorList>
    </citation>
    <scope>NUCLEOTIDE SEQUENCE [LARGE SCALE GENOMIC DNA]</scope>
    <source>
        <strain evidence="2 3">18930</strain>
    </source>
</reference>
<dbReference type="SUPFAM" id="SSF51735">
    <property type="entry name" value="NAD(P)-binding Rossmann-fold domains"/>
    <property type="match status" value="1"/>
</dbReference>
<dbReference type="Gene3D" id="3.40.50.720">
    <property type="entry name" value="NAD(P)-binding Rossmann-like Domain"/>
    <property type="match status" value="1"/>
</dbReference>
<protein>
    <submittedName>
        <fullName evidence="2">NAD(P)-binding domain-containing protein</fullName>
    </submittedName>
</protein>
<evidence type="ECO:0000259" key="1">
    <source>
        <dbReference type="Pfam" id="PF03446"/>
    </source>
</evidence>